<feature type="signal peptide" evidence="1">
    <location>
        <begin position="1"/>
        <end position="20"/>
    </location>
</feature>
<proteinExistence type="predicted"/>
<accession>A0ABD2P5F1</accession>
<feature type="chain" id="PRO_5044844891" evidence="1">
    <location>
        <begin position="21"/>
        <end position="110"/>
    </location>
</feature>
<dbReference type="AlphaFoldDB" id="A0ABD2P5F1"/>
<evidence type="ECO:0000256" key="1">
    <source>
        <dbReference type="SAM" id="SignalP"/>
    </source>
</evidence>
<sequence length="110" mass="12541">MKSIILFACVVALHVVSVISSDDVSTCKCWPDFEPELTKGHYHCRGLKHKRLFECNDPQPPLCKCTVNGGEITLDLGESHCLSVDDEGRRCNNHEEFDDFFARNPHMRIH</sequence>
<organism evidence="2 3">
    <name type="scientific">Cryptolaemus montrouzieri</name>
    <dbReference type="NCBI Taxonomy" id="559131"/>
    <lineage>
        <taxon>Eukaryota</taxon>
        <taxon>Metazoa</taxon>
        <taxon>Ecdysozoa</taxon>
        <taxon>Arthropoda</taxon>
        <taxon>Hexapoda</taxon>
        <taxon>Insecta</taxon>
        <taxon>Pterygota</taxon>
        <taxon>Neoptera</taxon>
        <taxon>Endopterygota</taxon>
        <taxon>Coleoptera</taxon>
        <taxon>Polyphaga</taxon>
        <taxon>Cucujiformia</taxon>
        <taxon>Coccinelloidea</taxon>
        <taxon>Coccinellidae</taxon>
        <taxon>Scymninae</taxon>
        <taxon>Scymnini</taxon>
        <taxon>Cryptolaemus</taxon>
    </lineage>
</organism>
<dbReference type="Proteomes" id="UP001516400">
    <property type="component" value="Unassembled WGS sequence"/>
</dbReference>
<dbReference type="EMBL" id="JABFTP020000185">
    <property type="protein sequence ID" value="KAL3286041.1"/>
    <property type="molecule type" value="Genomic_DNA"/>
</dbReference>
<gene>
    <name evidence="2" type="ORF">HHI36_000554</name>
</gene>
<keyword evidence="1" id="KW-0732">Signal</keyword>
<keyword evidence="3" id="KW-1185">Reference proteome</keyword>
<name>A0ABD2P5F1_9CUCU</name>
<evidence type="ECO:0000313" key="3">
    <source>
        <dbReference type="Proteomes" id="UP001516400"/>
    </source>
</evidence>
<comment type="caution">
    <text evidence="2">The sequence shown here is derived from an EMBL/GenBank/DDBJ whole genome shotgun (WGS) entry which is preliminary data.</text>
</comment>
<reference evidence="2 3" key="1">
    <citation type="journal article" date="2021" name="BMC Biol.">
        <title>Horizontally acquired antibacterial genes associated with adaptive radiation of ladybird beetles.</title>
        <authorList>
            <person name="Li H.S."/>
            <person name="Tang X.F."/>
            <person name="Huang Y.H."/>
            <person name="Xu Z.Y."/>
            <person name="Chen M.L."/>
            <person name="Du X.Y."/>
            <person name="Qiu B.Y."/>
            <person name="Chen P.T."/>
            <person name="Zhang W."/>
            <person name="Slipinski A."/>
            <person name="Escalona H.E."/>
            <person name="Waterhouse R.M."/>
            <person name="Zwick A."/>
            <person name="Pang H."/>
        </authorList>
    </citation>
    <scope>NUCLEOTIDE SEQUENCE [LARGE SCALE GENOMIC DNA]</scope>
    <source>
        <strain evidence="2">SYSU2018</strain>
    </source>
</reference>
<evidence type="ECO:0000313" key="2">
    <source>
        <dbReference type="EMBL" id="KAL3286041.1"/>
    </source>
</evidence>
<protein>
    <submittedName>
        <fullName evidence="2">Uncharacterized protein</fullName>
    </submittedName>
</protein>